<dbReference type="PANTHER" id="PTHR39341">
    <property type="entry name" value="BSL7085 PROTEIN"/>
    <property type="match status" value="1"/>
</dbReference>
<comment type="caution">
    <text evidence="2">The sequence shown here is derived from an EMBL/GenBank/DDBJ whole genome shotgun (WGS) entry which is preliminary data.</text>
</comment>
<dbReference type="SUPFAM" id="SSF140683">
    <property type="entry name" value="SP0561-like"/>
    <property type="match status" value="1"/>
</dbReference>
<dbReference type="InterPro" id="IPR038062">
    <property type="entry name" value="ScdA-like_N_sf"/>
</dbReference>
<feature type="domain" description="DUF1858" evidence="1">
    <location>
        <begin position="2"/>
        <end position="54"/>
    </location>
</feature>
<gene>
    <name evidence="2" type="ORF">IAD16_03020</name>
</gene>
<evidence type="ECO:0000259" key="1">
    <source>
        <dbReference type="Pfam" id="PF08984"/>
    </source>
</evidence>
<dbReference type="Proteomes" id="UP000824091">
    <property type="component" value="Unassembled WGS sequence"/>
</dbReference>
<dbReference type="NCBIfam" id="TIGR03980">
    <property type="entry name" value="prismane_assoc"/>
    <property type="match status" value="1"/>
</dbReference>
<organism evidence="2 3">
    <name type="scientific">Candidatus Fimisoma avicola</name>
    <dbReference type="NCBI Taxonomy" id="2840826"/>
    <lineage>
        <taxon>Bacteria</taxon>
        <taxon>Bacillati</taxon>
        <taxon>Bacillota</taxon>
        <taxon>Clostridia</taxon>
        <taxon>Eubacteriales</taxon>
        <taxon>Candidatus Fimisoma</taxon>
    </lineage>
</organism>
<accession>A0A9D1I5H0</accession>
<reference evidence="2" key="2">
    <citation type="journal article" date="2021" name="PeerJ">
        <title>Extensive microbial diversity within the chicken gut microbiome revealed by metagenomics and culture.</title>
        <authorList>
            <person name="Gilroy R."/>
            <person name="Ravi A."/>
            <person name="Getino M."/>
            <person name="Pursley I."/>
            <person name="Horton D.L."/>
            <person name="Alikhan N.F."/>
            <person name="Baker D."/>
            <person name="Gharbi K."/>
            <person name="Hall N."/>
            <person name="Watson M."/>
            <person name="Adriaenssens E.M."/>
            <person name="Foster-Nyarko E."/>
            <person name="Jarju S."/>
            <person name="Secka A."/>
            <person name="Antonio M."/>
            <person name="Oren A."/>
            <person name="Chaudhuri R.R."/>
            <person name="La Ragione R."/>
            <person name="Hildebrand F."/>
            <person name="Pallen M.J."/>
        </authorList>
    </citation>
    <scope>NUCLEOTIDE SEQUENCE</scope>
    <source>
        <strain evidence="2">11300</strain>
    </source>
</reference>
<dbReference type="InterPro" id="IPR023883">
    <property type="entry name" value="CHP03980_redox-disulphide"/>
</dbReference>
<dbReference type="Gene3D" id="1.10.3910.10">
    <property type="entry name" value="SP0561-like"/>
    <property type="match status" value="1"/>
</dbReference>
<dbReference type="InterPro" id="IPR015077">
    <property type="entry name" value="DUF1858"/>
</dbReference>
<reference evidence="2" key="1">
    <citation type="submission" date="2020-10" db="EMBL/GenBank/DDBJ databases">
        <authorList>
            <person name="Gilroy R."/>
        </authorList>
    </citation>
    <scope>NUCLEOTIDE SEQUENCE</scope>
    <source>
        <strain evidence="2">11300</strain>
    </source>
</reference>
<proteinExistence type="predicted"/>
<dbReference type="PANTHER" id="PTHR39341:SF1">
    <property type="entry name" value="DUF1858 DOMAIN-CONTAINING PROTEIN"/>
    <property type="match status" value="1"/>
</dbReference>
<dbReference type="AlphaFoldDB" id="A0A9D1I5H0"/>
<name>A0A9D1I5H0_9FIRM</name>
<evidence type="ECO:0000313" key="2">
    <source>
        <dbReference type="EMBL" id="HIU27340.1"/>
    </source>
</evidence>
<protein>
    <submittedName>
        <fullName evidence="2">DUF1858 domain-containing protein</fullName>
    </submittedName>
</protein>
<dbReference type="EMBL" id="DVMO01000045">
    <property type="protein sequence ID" value="HIU27340.1"/>
    <property type="molecule type" value="Genomic_DNA"/>
</dbReference>
<sequence length="66" mass="7548">MITKEMTVSEVLSMDEKYEKIFEKYFLTCAGCPGAENETLMQAAEGHGIDLAQLLEDLNREDRNEF</sequence>
<evidence type="ECO:0000313" key="3">
    <source>
        <dbReference type="Proteomes" id="UP000824091"/>
    </source>
</evidence>
<dbReference type="Pfam" id="PF08984">
    <property type="entry name" value="DUF1858"/>
    <property type="match status" value="1"/>
</dbReference>